<dbReference type="Proteomes" id="UP000325291">
    <property type="component" value="Unassembled WGS sequence"/>
</dbReference>
<dbReference type="RefSeq" id="WP_111362191.1">
    <property type="nucleotide sequence ID" value="NZ_VINQ01000001.1"/>
</dbReference>
<dbReference type="Pfam" id="PF03372">
    <property type="entry name" value="Exo_endo_phos"/>
    <property type="match status" value="1"/>
</dbReference>
<dbReference type="InterPro" id="IPR005135">
    <property type="entry name" value="Endo/exonuclease/phosphatase"/>
</dbReference>
<keyword evidence="2" id="KW-0540">Nuclease</keyword>
<keyword evidence="2" id="KW-0255">Endonuclease</keyword>
<proteinExistence type="predicted"/>
<protein>
    <submittedName>
        <fullName evidence="2">Endonuclease</fullName>
    </submittedName>
</protein>
<dbReference type="Gene3D" id="3.60.10.10">
    <property type="entry name" value="Endonuclease/exonuclease/phosphatase"/>
    <property type="match status" value="1"/>
</dbReference>
<accession>A0A5A9ZUJ5</accession>
<evidence type="ECO:0000313" key="3">
    <source>
        <dbReference type="Proteomes" id="UP000325291"/>
    </source>
</evidence>
<feature type="domain" description="Endonuclease/exonuclease/phosphatase" evidence="1">
    <location>
        <begin position="5"/>
        <end position="332"/>
    </location>
</feature>
<gene>
    <name evidence="2" type="ORF">FLO80_00985</name>
</gene>
<keyword evidence="2" id="KW-0378">Hydrolase</keyword>
<dbReference type="EMBL" id="VINQ01000001">
    <property type="protein sequence ID" value="KAA0920781.1"/>
    <property type="molecule type" value="Genomic_DNA"/>
</dbReference>
<organism evidence="2 3">
    <name type="scientific">Aquicoccus porphyridii</name>
    <dbReference type="NCBI Taxonomy" id="1852029"/>
    <lineage>
        <taxon>Bacteria</taxon>
        <taxon>Pseudomonadati</taxon>
        <taxon>Pseudomonadota</taxon>
        <taxon>Alphaproteobacteria</taxon>
        <taxon>Rhodobacterales</taxon>
        <taxon>Paracoccaceae</taxon>
        <taxon>Aquicoccus</taxon>
    </lineage>
</organism>
<sequence length="343" mass="38938">MRIATYNVEWFNSLFDDAGQLLMDDRPSGRFEVTRATQVEALGMVFTALDADAVMVIEAPDHNSRRNTVSALENFARVFDLRARRAVMGFDNDTQQEIALLHDPDRLTVRHDPMGDETGKKGAHGAPRFDSVFRIDLDFDATEDLVRFSKPPLELAMRTAGGFEFRMIGAHLKSKAPHGARGKDAIMRLAIQNRRKQLAQAIWLRRRIEYHLDAGTPLIVLGDLNDGPGLDEYEDLFGRSSVEIVMGEDDGVPLHDPHARQILKRRVGPRPSTARFYLADQSRFLEALLDYIMISADLRAYNPRWRIWHPFDDADCYRLPELRNALISASDHFPVTLDIDLPS</sequence>
<dbReference type="AlphaFoldDB" id="A0A5A9ZUJ5"/>
<comment type="caution">
    <text evidence="2">The sequence shown here is derived from an EMBL/GenBank/DDBJ whole genome shotgun (WGS) entry which is preliminary data.</text>
</comment>
<evidence type="ECO:0000313" key="2">
    <source>
        <dbReference type="EMBL" id="KAA0920781.1"/>
    </source>
</evidence>
<name>A0A5A9ZUJ5_9RHOB</name>
<dbReference type="GO" id="GO:0004519">
    <property type="term" value="F:endonuclease activity"/>
    <property type="evidence" value="ECO:0007669"/>
    <property type="project" value="UniProtKB-KW"/>
</dbReference>
<evidence type="ECO:0000259" key="1">
    <source>
        <dbReference type="Pfam" id="PF03372"/>
    </source>
</evidence>
<dbReference type="SUPFAM" id="SSF56219">
    <property type="entry name" value="DNase I-like"/>
    <property type="match status" value="1"/>
</dbReference>
<keyword evidence="3" id="KW-1185">Reference proteome</keyword>
<reference evidence="2 3" key="1">
    <citation type="submission" date="2019-07" db="EMBL/GenBank/DDBJ databases">
        <title>Aquicoccus porphyridii gen. nov., sp. nov., isolated from a small marine red alga, Porphyridium marinum.</title>
        <authorList>
            <person name="Liu L."/>
        </authorList>
    </citation>
    <scope>NUCLEOTIDE SEQUENCE [LARGE SCALE GENOMIC DNA]</scope>
    <source>
        <strain evidence="2 3">L1 8-17</strain>
    </source>
</reference>
<dbReference type="InterPro" id="IPR036691">
    <property type="entry name" value="Endo/exonu/phosph_ase_sf"/>
</dbReference>